<evidence type="ECO:0000313" key="3">
    <source>
        <dbReference type="Proteomes" id="UP000488936"/>
    </source>
</evidence>
<comment type="caution">
    <text evidence="2">The sequence shown here is derived from an EMBL/GenBank/DDBJ whole genome shotgun (WGS) entry which is preliminary data.</text>
</comment>
<evidence type="ECO:0000313" key="2">
    <source>
        <dbReference type="EMBL" id="MTH30238.1"/>
    </source>
</evidence>
<keyword evidence="3" id="KW-1185">Reference proteome</keyword>
<feature type="domain" description="DNA mimic protein DMP19 C-terminal" evidence="1">
    <location>
        <begin position="38"/>
        <end position="151"/>
    </location>
</feature>
<sequence>MREFQYILVSENAYQTNDLINSNISVINYLRASEVNDDELHPDAFSSYCVDYFFTTLKQDGLASYIYKTKWEIELIEITHAGLSAIGNQEYTEFFEKQIRKVKLFSKIKLDKFLNAKEGSLKDIASQLEDQQHKSFTSDLKADHENWLRNHPDLKAVTIEEMQSIITDFCNTENPLEQ</sequence>
<dbReference type="EMBL" id="WMJY01000021">
    <property type="protein sequence ID" value="MTH30238.1"/>
    <property type="molecule type" value="Genomic_DNA"/>
</dbReference>
<organism evidence="2 3">
    <name type="scientific">Myroides pelagicus</name>
    <dbReference type="NCBI Taxonomy" id="270914"/>
    <lineage>
        <taxon>Bacteria</taxon>
        <taxon>Pseudomonadati</taxon>
        <taxon>Bacteroidota</taxon>
        <taxon>Flavobacteriia</taxon>
        <taxon>Flavobacteriales</taxon>
        <taxon>Flavobacteriaceae</taxon>
        <taxon>Myroides</taxon>
    </lineage>
</organism>
<dbReference type="RefSeq" id="WP_155036223.1">
    <property type="nucleotide sequence ID" value="NZ_JBHTIG010000010.1"/>
</dbReference>
<proteinExistence type="predicted"/>
<dbReference type="Proteomes" id="UP000488936">
    <property type="component" value="Unassembled WGS sequence"/>
</dbReference>
<dbReference type="InterPro" id="IPR025402">
    <property type="entry name" value="DMP19_C"/>
</dbReference>
<name>A0A7K1GN46_9FLAO</name>
<dbReference type="Pfam" id="PF14300">
    <property type="entry name" value="DMP19"/>
    <property type="match status" value="1"/>
</dbReference>
<reference evidence="2 3" key="1">
    <citation type="journal article" date="2006" name="Int. J. Syst. Evol. Microbiol.">
        <title>Myroides pelagicus sp. nov., isolated from seawater in Thailand.</title>
        <authorList>
            <person name="Yoon J."/>
            <person name="Maneerat S."/>
            <person name="Kawai F."/>
            <person name="Yokota A."/>
        </authorList>
    </citation>
    <scope>NUCLEOTIDE SEQUENCE [LARGE SCALE GENOMIC DNA]</scope>
    <source>
        <strain evidence="2 3">SM1T</strain>
    </source>
</reference>
<protein>
    <recommendedName>
        <fullName evidence="1">DNA mimic protein DMP19 C-terminal domain-containing protein</fullName>
    </recommendedName>
</protein>
<accession>A0A7K1GN46</accession>
<gene>
    <name evidence="2" type="ORF">GJV77_10050</name>
</gene>
<dbReference type="AlphaFoldDB" id="A0A7K1GN46"/>
<evidence type="ECO:0000259" key="1">
    <source>
        <dbReference type="Pfam" id="PF14300"/>
    </source>
</evidence>
<dbReference type="OrthoDB" id="3720724at2"/>